<dbReference type="PROSITE" id="PS51257">
    <property type="entry name" value="PROKAR_LIPOPROTEIN"/>
    <property type="match status" value="1"/>
</dbReference>
<feature type="compositionally biased region" description="Pro residues" evidence="1">
    <location>
        <begin position="43"/>
        <end position="55"/>
    </location>
</feature>
<sequence length="531" mass="62832">MKLLCKGIIMKKSKKFMKFMAIGTIVPLASLTTSCFGPIFEPHQPPNPNPNPNPNPSGGESTDWSDVDGYVHYDAEKNPKDFLKKDNQYYFAQVLHNEQKYDADVYRNDNWKKNEYMPKINVRLDLDKDWYTSQPELNEIKDLFDVDYSAPVKLNNMMRNFLNPEYKDLGLVDSKNYINSMASYLEGSQKDVFAYKDSYHGNKWVFEDQKEVRKHYHYYFDMKLDNYYEQFINDFALKGTSKTFKDIAIDGLYKQGMWNNYFDLGKDYSKWFYLAFTRSNVEKYHEGFKIYETAKQNKDFIMQLPTGDDYNLWNDLSSFAWMAGKMVKLTLVNNEAYKKYLELLQMFGTIQAGNKKWFEIEQVYRNYFKEYLDKATNALLDVLKYGAVFGVEMEELGKEKKTLVKMFPVAIGDNQFADYEYSYVWAYRTLYDVLMPMYGANDWEVPYSFTEYDNQKSGNTPYAPIYEYINFFTNTVFKAKDKSFKELELNTKFMNKMQEAEYKKEAKSKFHSWIAIWNNRVNGSLDTSTLD</sequence>
<dbReference type="PATRIC" id="fig|496833.3.peg.148"/>
<dbReference type="Proteomes" id="UP000006810">
    <property type="component" value="Chromosome"/>
</dbReference>
<feature type="region of interest" description="Disordered" evidence="1">
    <location>
        <begin position="39"/>
        <end position="63"/>
    </location>
</feature>
<accession>C4XFA3</accession>
<reference evidence="2 3" key="1">
    <citation type="journal article" date="2009" name="Curr. Microbiol.">
        <title>Molecular cloning and expression of a novel cholinephosphotransferase involved in glycoglycerophospholipid biosynthesis of Mycoplasma fermentans.</title>
        <authorList>
            <person name="Ishida N."/>
            <person name="Irikura D."/>
            <person name="Matsuda K."/>
            <person name="Sato S."/>
            <person name="Asano K."/>
        </authorList>
    </citation>
    <scope>NUCLEOTIDE SEQUENCE [LARGE SCALE GENOMIC DNA]</scope>
    <source>
        <strain evidence="3">ATCC 19989 / NBRC 14854 / NCTC 10117 / PG18</strain>
    </source>
</reference>
<name>C4XFA3_MYCFP</name>
<gene>
    <name evidence="2" type="ordered locus">MBIO_0560</name>
</gene>
<evidence type="ECO:0000313" key="2">
    <source>
        <dbReference type="EMBL" id="BAH69825.1"/>
    </source>
</evidence>
<dbReference type="EMBL" id="AP009608">
    <property type="protein sequence ID" value="BAH69825.1"/>
    <property type="molecule type" value="Genomic_DNA"/>
</dbReference>
<evidence type="ECO:0000256" key="1">
    <source>
        <dbReference type="SAM" id="MobiDB-lite"/>
    </source>
</evidence>
<dbReference type="AlphaFoldDB" id="C4XFA3"/>
<dbReference type="HOGENOM" id="CLU_521589_0_0_14"/>
<organism evidence="2 3">
    <name type="scientific">Mycoplasmopsis fermentans (strain ATCC 19989 / NBRC 14854 / NCTC 10117 / PG18)</name>
    <name type="common">Mycoplasma fermentans</name>
    <dbReference type="NCBI Taxonomy" id="496833"/>
    <lineage>
        <taxon>Bacteria</taxon>
        <taxon>Bacillati</taxon>
        <taxon>Mycoplasmatota</taxon>
        <taxon>Mycoplasmoidales</taxon>
        <taxon>Metamycoplasmataceae</taxon>
        <taxon>Mycoplasmopsis</taxon>
    </lineage>
</organism>
<keyword evidence="3" id="KW-1185">Reference proteome</keyword>
<dbReference type="eggNOG" id="ENOG5031YPP">
    <property type="taxonomic scope" value="Bacteria"/>
</dbReference>
<evidence type="ECO:0000313" key="3">
    <source>
        <dbReference type="Proteomes" id="UP000006810"/>
    </source>
</evidence>
<evidence type="ECO:0008006" key="4">
    <source>
        <dbReference type="Google" id="ProtNLM"/>
    </source>
</evidence>
<proteinExistence type="predicted"/>
<dbReference type="KEGG" id="mfp:MBIO_0560"/>
<protein>
    <recommendedName>
        <fullName evidence="4">Lipoprotein</fullName>
    </recommendedName>
</protein>
<dbReference type="NCBIfam" id="NF045940">
    <property type="entry name" value="ICE_LP_CDS14"/>
    <property type="match status" value="1"/>
</dbReference>